<dbReference type="EMBL" id="CP058627">
    <property type="protein sequence ID" value="QLG88617.1"/>
    <property type="molecule type" value="Genomic_DNA"/>
</dbReference>
<dbReference type="KEGG" id="chiz:HQ393_10415"/>
<dbReference type="Proteomes" id="UP000509597">
    <property type="component" value="Chromosome"/>
</dbReference>
<dbReference type="RefSeq" id="WP_179355129.1">
    <property type="nucleotide sequence ID" value="NZ_CP058627.1"/>
</dbReference>
<dbReference type="AlphaFoldDB" id="A0A7H9BIY6"/>
<sequence>MTPFERDRFETALLQYSEALELHGDESDEAIESLITVFMCAPPEFLEGALAISKHLQQLPTPRAFNDNNQPLYEIADVAKLLNIDEEKAIAAFHRLHREQPQELPVHLVQ</sequence>
<organism evidence="1 2">
    <name type="scientific">Chitinibacter bivalviorum</name>
    <dbReference type="NCBI Taxonomy" id="2739434"/>
    <lineage>
        <taxon>Bacteria</taxon>
        <taxon>Pseudomonadati</taxon>
        <taxon>Pseudomonadota</taxon>
        <taxon>Betaproteobacteria</taxon>
        <taxon>Neisseriales</taxon>
        <taxon>Chitinibacteraceae</taxon>
        <taxon>Chitinibacter</taxon>
    </lineage>
</organism>
<reference evidence="1 2" key="1">
    <citation type="submission" date="2020-07" db="EMBL/GenBank/DDBJ databases">
        <title>Complete genome sequence of Chitinibacter sp. 2T18.</title>
        <authorList>
            <person name="Bae J.-W."/>
            <person name="Choi J.-W."/>
        </authorList>
    </citation>
    <scope>NUCLEOTIDE SEQUENCE [LARGE SCALE GENOMIC DNA]</scope>
    <source>
        <strain evidence="1 2">2T18</strain>
    </source>
</reference>
<protein>
    <submittedName>
        <fullName evidence="1">Uncharacterized protein</fullName>
    </submittedName>
</protein>
<accession>A0A7H9BIY6</accession>
<name>A0A7H9BIY6_9NEIS</name>
<proteinExistence type="predicted"/>
<gene>
    <name evidence="1" type="ORF">HQ393_10415</name>
</gene>
<evidence type="ECO:0000313" key="1">
    <source>
        <dbReference type="EMBL" id="QLG88617.1"/>
    </source>
</evidence>
<evidence type="ECO:0000313" key="2">
    <source>
        <dbReference type="Proteomes" id="UP000509597"/>
    </source>
</evidence>
<keyword evidence="2" id="KW-1185">Reference proteome</keyword>